<evidence type="ECO:0000313" key="3">
    <source>
        <dbReference type="Proteomes" id="UP000265520"/>
    </source>
</evidence>
<comment type="caution">
    <text evidence="2">The sequence shown here is derived from an EMBL/GenBank/DDBJ whole genome shotgun (WGS) entry which is preliminary data.</text>
</comment>
<evidence type="ECO:0000313" key="2">
    <source>
        <dbReference type="EMBL" id="MCI89097.1"/>
    </source>
</evidence>
<protein>
    <submittedName>
        <fullName evidence="2">Uncharacterized protein</fullName>
    </submittedName>
</protein>
<keyword evidence="3" id="KW-1185">Reference proteome</keyword>
<dbReference type="EMBL" id="LXQA011210262">
    <property type="protein sequence ID" value="MCI89097.1"/>
    <property type="molecule type" value="Genomic_DNA"/>
</dbReference>
<organism evidence="2 3">
    <name type="scientific">Trifolium medium</name>
    <dbReference type="NCBI Taxonomy" id="97028"/>
    <lineage>
        <taxon>Eukaryota</taxon>
        <taxon>Viridiplantae</taxon>
        <taxon>Streptophyta</taxon>
        <taxon>Embryophyta</taxon>
        <taxon>Tracheophyta</taxon>
        <taxon>Spermatophyta</taxon>
        <taxon>Magnoliopsida</taxon>
        <taxon>eudicotyledons</taxon>
        <taxon>Gunneridae</taxon>
        <taxon>Pentapetalae</taxon>
        <taxon>rosids</taxon>
        <taxon>fabids</taxon>
        <taxon>Fabales</taxon>
        <taxon>Fabaceae</taxon>
        <taxon>Papilionoideae</taxon>
        <taxon>50 kb inversion clade</taxon>
        <taxon>NPAAA clade</taxon>
        <taxon>Hologalegina</taxon>
        <taxon>IRL clade</taxon>
        <taxon>Trifolieae</taxon>
        <taxon>Trifolium</taxon>
    </lineage>
</organism>
<feature type="compositionally biased region" description="Low complexity" evidence="1">
    <location>
        <begin position="1"/>
        <end position="17"/>
    </location>
</feature>
<proteinExistence type="predicted"/>
<feature type="compositionally biased region" description="Polar residues" evidence="1">
    <location>
        <begin position="26"/>
        <end position="50"/>
    </location>
</feature>
<accession>A0A392VMI5</accession>
<feature type="region of interest" description="Disordered" evidence="1">
    <location>
        <begin position="1"/>
        <end position="50"/>
    </location>
</feature>
<reference evidence="2 3" key="1">
    <citation type="journal article" date="2018" name="Front. Plant Sci.">
        <title>Red Clover (Trifolium pratense) and Zigzag Clover (T. medium) - A Picture of Genomic Similarities and Differences.</title>
        <authorList>
            <person name="Dluhosova J."/>
            <person name="Istvanek J."/>
            <person name="Nedelnik J."/>
            <person name="Repkova J."/>
        </authorList>
    </citation>
    <scope>NUCLEOTIDE SEQUENCE [LARGE SCALE GENOMIC DNA]</scope>
    <source>
        <strain evidence="3">cv. 10/8</strain>
        <tissue evidence="2">Leaf</tissue>
    </source>
</reference>
<name>A0A392VMI5_9FABA</name>
<dbReference type="Proteomes" id="UP000265520">
    <property type="component" value="Unassembled WGS sequence"/>
</dbReference>
<sequence length="50" mass="5522">MQQSPQTPQAQPSSQPTLMHPVMETIPSQQITATPDRNATKTATVTEERM</sequence>
<evidence type="ECO:0000256" key="1">
    <source>
        <dbReference type="SAM" id="MobiDB-lite"/>
    </source>
</evidence>
<dbReference type="AlphaFoldDB" id="A0A392VMI5"/>
<feature type="non-terminal residue" evidence="2">
    <location>
        <position position="50"/>
    </location>
</feature>